<dbReference type="Gene3D" id="2.160.20.80">
    <property type="entry name" value="E3 ubiquitin-protein ligase SopA"/>
    <property type="match status" value="2"/>
</dbReference>
<dbReference type="Gene3D" id="1.10.260.40">
    <property type="entry name" value="lambda repressor-like DNA-binding domains"/>
    <property type="match status" value="1"/>
</dbReference>
<name>A0A1H2BUF8_MUCMA</name>
<dbReference type="SUPFAM" id="SSF141571">
    <property type="entry name" value="Pentapeptide repeat-like"/>
    <property type="match status" value="1"/>
</dbReference>
<dbReference type="Pfam" id="PF13599">
    <property type="entry name" value="Pentapeptide_4"/>
    <property type="match status" value="1"/>
</dbReference>
<dbReference type="OrthoDB" id="9812495at2"/>
<reference evidence="3 4" key="1">
    <citation type="submission" date="2016-10" db="EMBL/GenBank/DDBJ databases">
        <authorList>
            <person name="de Groot N.N."/>
        </authorList>
    </citation>
    <scope>NUCLEOTIDE SEQUENCE [LARGE SCALE GENOMIC DNA]</scope>
    <source>
        <strain evidence="3 4">MP1X4</strain>
    </source>
</reference>
<dbReference type="InterPro" id="IPR001387">
    <property type="entry name" value="Cro/C1-type_HTH"/>
</dbReference>
<evidence type="ECO:0000259" key="2">
    <source>
        <dbReference type="PROSITE" id="PS50943"/>
    </source>
</evidence>
<dbReference type="EMBL" id="LT629740">
    <property type="protein sequence ID" value="SDT61406.1"/>
    <property type="molecule type" value="Genomic_DNA"/>
</dbReference>
<protein>
    <submittedName>
        <fullName evidence="3">Uncharacterized protein YjbI, contains pentapeptide repeats</fullName>
    </submittedName>
</protein>
<dbReference type="InterPro" id="IPR051082">
    <property type="entry name" value="Pentapeptide-BTB/POZ_domain"/>
</dbReference>
<proteinExistence type="predicted"/>
<accession>A0A1H2BUF8</accession>
<dbReference type="SMART" id="SM00530">
    <property type="entry name" value="HTH_XRE"/>
    <property type="match status" value="1"/>
</dbReference>
<dbReference type="InterPro" id="IPR001646">
    <property type="entry name" value="5peptide_repeat"/>
</dbReference>
<dbReference type="CDD" id="cd00093">
    <property type="entry name" value="HTH_XRE"/>
    <property type="match status" value="1"/>
</dbReference>
<dbReference type="Pfam" id="PF01381">
    <property type="entry name" value="HTH_3"/>
    <property type="match status" value="1"/>
</dbReference>
<feature type="compositionally biased region" description="Polar residues" evidence="1">
    <location>
        <begin position="72"/>
        <end position="89"/>
    </location>
</feature>
<dbReference type="AlphaFoldDB" id="A0A1H2BUF8"/>
<dbReference type="InterPro" id="IPR010982">
    <property type="entry name" value="Lambda_DNA-bd_dom_sf"/>
</dbReference>
<dbReference type="SUPFAM" id="SSF47413">
    <property type="entry name" value="lambda repressor-like DNA-binding domains"/>
    <property type="match status" value="1"/>
</dbReference>
<dbReference type="PANTHER" id="PTHR14136">
    <property type="entry name" value="BTB_POZ DOMAIN-CONTAINING PROTEIN KCTD9"/>
    <property type="match status" value="1"/>
</dbReference>
<evidence type="ECO:0000256" key="1">
    <source>
        <dbReference type="SAM" id="MobiDB-lite"/>
    </source>
</evidence>
<evidence type="ECO:0000313" key="4">
    <source>
        <dbReference type="Proteomes" id="UP000199679"/>
    </source>
</evidence>
<dbReference type="GO" id="GO:0003677">
    <property type="term" value="F:DNA binding"/>
    <property type="evidence" value="ECO:0007669"/>
    <property type="project" value="InterPro"/>
</dbReference>
<dbReference type="STRING" id="652787.SAMN05216490_4334"/>
<organism evidence="3 4">
    <name type="scientific">Mucilaginibacter mallensis</name>
    <dbReference type="NCBI Taxonomy" id="652787"/>
    <lineage>
        <taxon>Bacteria</taxon>
        <taxon>Pseudomonadati</taxon>
        <taxon>Bacteroidota</taxon>
        <taxon>Sphingobacteriia</taxon>
        <taxon>Sphingobacteriales</taxon>
        <taxon>Sphingobacteriaceae</taxon>
        <taxon>Mucilaginibacter</taxon>
    </lineage>
</organism>
<dbReference type="RefSeq" id="WP_091378012.1">
    <property type="nucleotide sequence ID" value="NZ_LT629740.1"/>
</dbReference>
<evidence type="ECO:0000313" key="3">
    <source>
        <dbReference type="EMBL" id="SDT61406.1"/>
    </source>
</evidence>
<dbReference type="Proteomes" id="UP000199679">
    <property type="component" value="Chromosome I"/>
</dbReference>
<feature type="domain" description="HTH cro/C1-type" evidence="2">
    <location>
        <begin position="11"/>
        <end position="65"/>
    </location>
</feature>
<dbReference type="Pfam" id="PF00805">
    <property type="entry name" value="Pentapeptide"/>
    <property type="match status" value="1"/>
</dbReference>
<dbReference type="PANTHER" id="PTHR14136:SF17">
    <property type="entry name" value="BTB_POZ DOMAIN-CONTAINING PROTEIN KCTD9"/>
    <property type="match status" value="1"/>
</dbReference>
<feature type="region of interest" description="Disordered" evidence="1">
    <location>
        <begin position="72"/>
        <end position="91"/>
    </location>
</feature>
<gene>
    <name evidence="3" type="ORF">SAMN05216490_4334</name>
</gene>
<keyword evidence="4" id="KW-1185">Reference proteome</keyword>
<dbReference type="PROSITE" id="PS50943">
    <property type="entry name" value="HTH_CROC1"/>
    <property type="match status" value="1"/>
</dbReference>
<sequence length="316" mass="35095">MLNTKMIGNRIAEARKKKNISQAQLAQFLFISPQAVGKWERGESSPDIITFNRLSEILDVDLNYFSENFQSAGDETPSNMPIDSTSDNEQATHELANLSGTQERQVRINLTAVNLQESDFAGVILHKGKFKTSPLWRADFAGADLTGSSFEASDAREANFDGVNLTDCTFSATNLADASFRKSVLVRTDFNKSSLVGTKFTDVKLTGVKLTMLDLRKTIFENCIFNGVDFKYSDLRGMHFDGHTFIGVQFEKSALNDVSFTGATLRNVSFRLPFSVTNKSYRAFKTVCFDGAMMDKLTYAALKGLWVVDLSKVTVI</sequence>